<dbReference type="Proteomes" id="UP000003460">
    <property type="component" value="Unassembled WGS sequence"/>
</dbReference>
<dbReference type="HOGENOM" id="CLU_2156076_0_0_10"/>
<reference evidence="1" key="1">
    <citation type="submission" date="2009-09" db="EMBL/GenBank/DDBJ databases">
        <authorList>
            <person name="Weinstock G."/>
            <person name="Sodergren E."/>
            <person name="Clifton S."/>
            <person name="Fulton L."/>
            <person name="Fulton B."/>
            <person name="Courtney L."/>
            <person name="Fronick C."/>
            <person name="Harrison M."/>
            <person name="Strong C."/>
            <person name="Farmer C."/>
            <person name="Delahaunty K."/>
            <person name="Markovic C."/>
            <person name="Hall O."/>
            <person name="Minx P."/>
            <person name="Tomlinson C."/>
            <person name="Mitreva M."/>
            <person name="Nelson J."/>
            <person name="Hou S."/>
            <person name="Wollam A."/>
            <person name="Pepin K.H."/>
            <person name="Johnson M."/>
            <person name="Bhonagiri V."/>
            <person name="Nash W.E."/>
            <person name="Warren W."/>
            <person name="Chinwalla A."/>
            <person name="Mardis E.R."/>
            <person name="Wilson R.K."/>
        </authorList>
    </citation>
    <scope>NUCLEOTIDE SEQUENCE [LARGE SCALE GENOMIC DNA]</scope>
    <source>
        <strain evidence="1">ATCC 51259</strain>
    </source>
</reference>
<proteinExistence type="predicted"/>
<name>C9LJ44_9BACT</name>
<protein>
    <submittedName>
        <fullName evidence="1">Uncharacterized protein</fullName>
    </submittedName>
</protein>
<dbReference type="AlphaFoldDB" id="C9LJ44"/>
<sequence>MGFCKDRGVGFIGRNLLSAGEGAGRVRIAAAGRRRPCEATKGIRKTLVRKSGKRCESFVGDCAKMGKLPAKAKQLTRKWANRKCITSGKRFEHCSAELGLGKAMSHVVSFR</sequence>
<keyword evidence="2" id="KW-1185">Reference proteome</keyword>
<gene>
    <name evidence="1" type="ORF">GCWU000325_02256</name>
</gene>
<organism evidence="1 2">
    <name type="scientific">Alloprevotella tannerae ATCC 51259</name>
    <dbReference type="NCBI Taxonomy" id="626522"/>
    <lineage>
        <taxon>Bacteria</taxon>
        <taxon>Pseudomonadati</taxon>
        <taxon>Bacteroidota</taxon>
        <taxon>Bacteroidia</taxon>
        <taxon>Bacteroidales</taxon>
        <taxon>Prevotellaceae</taxon>
        <taxon>Alloprevotella</taxon>
    </lineage>
</organism>
<dbReference type="EMBL" id="ACIJ02000023">
    <property type="protein sequence ID" value="EEX71011.1"/>
    <property type="molecule type" value="Genomic_DNA"/>
</dbReference>
<accession>C9LJ44</accession>
<comment type="caution">
    <text evidence="1">The sequence shown here is derived from an EMBL/GenBank/DDBJ whole genome shotgun (WGS) entry which is preliminary data.</text>
</comment>
<evidence type="ECO:0000313" key="1">
    <source>
        <dbReference type="EMBL" id="EEX71011.1"/>
    </source>
</evidence>
<evidence type="ECO:0000313" key="2">
    <source>
        <dbReference type="Proteomes" id="UP000003460"/>
    </source>
</evidence>